<dbReference type="InterPro" id="IPR023299">
    <property type="entry name" value="ATPase_P-typ_cyto_dom_N"/>
</dbReference>
<feature type="transmembrane region" description="Helical" evidence="12">
    <location>
        <begin position="945"/>
        <end position="963"/>
    </location>
</feature>
<keyword evidence="5" id="KW-0547">Nucleotide-binding</keyword>
<evidence type="ECO:0000259" key="15">
    <source>
        <dbReference type="Pfam" id="PF12409"/>
    </source>
</evidence>
<sequence length="1172" mass="129074">MDSAGMGSCGPGLDGATSPDTEPLIKDPRPEELIAVSHMDVQGYKWVCWKVWLCRFGGVCSLGLLLVLFNWRPRLGILARCKSCPISMADVLLLKDRYGQEFVVDVLTEEIEEGSLEFAVVEADENEWRDTVQLHSEKKTLLRYYVFEGMRYIWIARKGAFCKASILNEGWSCADLHDRQQGLSKADQSTRKQIFGANIIDVPVKSYLQLLFEEVLNPFYIFQVFSIILWMSDRYYYYAACILIISLISIGVSLYEIRKQSTTLRRMARMIVNVTVRRDVGEECVSSEELVPGDCIVIPSEGLLLPCDAALLAGECMVNESMLTGESIPVMKTPLSVSEATYSPESQRRHTLFCGTQLIQAKGAGSAGIGAIAVVTRTGFFTAKGDLISSILYPQPLDFRFYKDAMKFLLFLGIVALVGTIYSIVILSKSNTTWQELVIRSLDIVTIIVPPALPAAITTATIYAQNRLKRHGVFCISPPRINICGKTSLFCFDKTGTLTEEGLDVWGVMEVSGAGFSELVPDPRSFSPGLMLSALASCHSLALLGGQALGDPLELKMIESTGWELTEPENEMGLDSEFGKHRVLAVMRPPASELPSQGNSVSQPVAIVRRFPFSSSLQRMSVVTVGPGGASPVAFLKGAPEMVASFCRRENLPSHFSPILREYASQGFRVLGFAYKHLTKETDLSTVERVEVEKDMNFLGLLVMKNQLKPESAEVIRTLKLAQIRPVMVTGDNILTAVNVARACGMVLSHEKVIFVHASPPTASSMASLQFHQGDGAAAATDNTQETIDIPAQGLYQNGAGYHLAINGMSFAALCDHFPEYLPKILMRGTVYARMTPEQKTQLVKALQKLNYRVGMCGDGANDCGALRAADVGVSLSEAEASVASPFTSKSNNISCVPLLIKEGRCSLVTSFSLFKYMALYSLIQFASVLILYTEKTNLGDLQFLFFDLFLVTVLAIVMGRGGPSDELHPQRPAASLLSLPVLSSLLLHTVLLILAQVSALVITVSQDWYVPLNSTVTGAANLPNMENTSIFALSGFQYIIMSIVITKGYPYKKPLCYNFLFVGVLLVFFSLMSWLVLFNHTIIHQVLKLYDINDMNYKLLLVAVAALNFFICYMLEILIDRGALNCLRNLRGKRMSKKQYKRLDAQLAETPSWPPLNQPLFPAQCSVIGVS</sequence>
<dbReference type="InterPro" id="IPR004014">
    <property type="entry name" value="ATPase_P-typ_cation-transptr_N"/>
</dbReference>
<dbReference type="GO" id="GO:0031902">
    <property type="term" value="C:late endosome membrane"/>
    <property type="evidence" value="ECO:0007669"/>
    <property type="project" value="TreeGrafter"/>
</dbReference>
<evidence type="ECO:0000256" key="11">
    <source>
        <dbReference type="SAM" id="MobiDB-lite"/>
    </source>
</evidence>
<dbReference type="FunFam" id="3.40.50.1000:FF:000045">
    <property type="entry name" value="Cation-transporting ATPase"/>
    <property type="match status" value="1"/>
</dbReference>
<feature type="transmembrane region" description="Helical" evidence="12">
    <location>
        <begin position="975"/>
        <end position="1003"/>
    </location>
</feature>
<dbReference type="Pfam" id="PF12409">
    <property type="entry name" value="P5-ATPase"/>
    <property type="match status" value="1"/>
</dbReference>
<dbReference type="FunFam" id="2.70.150.10:FF:000060">
    <property type="entry name" value="Cation-transporting ATPase"/>
    <property type="match status" value="1"/>
</dbReference>
<keyword evidence="9 12" id="KW-1133">Transmembrane helix</keyword>
<feature type="transmembrane region" description="Helical" evidence="12">
    <location>
        <begin position="1031"/>
        <end position="1050"/>
    </location>
</feature>
<dbReference type="GO" id="GO:0010821">
    <property type="term" value="P:regulation of mitochondrion organization"/>
    <property type="evidence" value="ECO:0007669"/>
    <property type="project" value="TreeGrafter"/>
</dbReference>
<dbReference type="PROSITE" id="PS00154">
    <property type="entry name" value="ATPASE_E1_E2"/>
    <property type="match status" value="1"/>
</dbReference>
<evidence type="ECO:0000259" key="13">
    <source>
        <dbReference type="Pfam" id="PF00122"/>
    </source>
</evidence>
<dbReference type="SUPFAM" id="SSF81660">
    <property type="entry name" value="Metal cation-transporting ATPase, ATP-binding domain N"/>
    <property type="match status" value="1"/>
</dbReference>
<dbReference type="RefSeq" id="XP_026097638.1">
    <property type="nucleotide sequence ID" value="XM_026241853.1"/>
</dbReference>
<dbReference type="GO" id="GO:0061909">
    <property type="term" value="P:autophagosome-lysosome fusion"/>
    <property type="evidence" value="ECO:0007669"/>
    <property type="project" value="TreeGrafter"/>
</dbReference>
<name>A0A6P6MML0_CARAU</name>
<dbReference type="InterPro" id="IPR001757">
    <property type="entry name" value="P_typ_ATPase"/>
</dbReference>
<dbReference type="InterPro" id="IPR023298">
    <property type="entry name" value="ATPase_P-typ_TM_dom_sf"/>
</dbReference>
<dbReference type="GO" id="GO:0005524">
    <property type="term" value="F:ATP binding"/>
    <property type="evidence" value="ECO:0007669"/>
    <property type="project" value="UniProtKB-KW"/>
</dbReference>
<gene>
    <name evidence="17" type="primary">LOC113068918</name>
</gene>
<dbReference type="Pfam" id="PF00122">
    <property type="entry name" value="E1-E2_ATPase"/>
    <property type="match status" value="1"/>
</dbReference>
<feature type="transmembrane region" description="Helical" evidence="12">
    <location>
        <begin position="1057"/>
        <end position="1078"/>
    </location>
</feature>
<dbReference type="CDD" id="cd07542">
    <property type="entry name" value="P-type_ATPase_cation"/>
    <property type="match status" value="1"/>
</dbReference>
<dbReference type="InterPro" id="IPR044492">
    <property type="entry name" value="P_typ_ATPase_HD_dom"/>
</dbReference>
<dbReference type="InterPro" id="IPR047821">
    <property type="entry name" value="P5B-type_ATPase"/>
</dbReference>
<feature type="transmembrane region" description="Helical" evidence="12">
    <location>
        <begin position="447"/>
        <end position="464"/>
    </location>
</feature>
<dbReference type="SFLD" id="SFLDG00002">
    <property type="entry name" value="C1.7:_P-type_atpase_like"/>
    <property type="match status" value="1"/>
</dbReference>
<evidence type="ECO:0000256" key="3">
    <source>
        <dbReference type="ARBA" id="ARBA00022692"/>
    </source>
</evidence>
<feature type="transmembrane region" description="Helical" evidence="12">
    <location>
        <begin position="914"/>
        <end position="933"/>
    </location>
</feature>
<evidence type="ECO:0000259" key="14">
    <source>
        <dbReference type="Pfam" id="PF00690"/>
    </source>
</evidence>
<feature type="domain" description="P5B-type ATPase N-terminal" evidence="15">
    <location>
        <begin position="37"/>
        <end position="154"/>
    </location>
</feature>
<dbReference type="Gene3D" id="3.40.1110.10">
    <property type="entry name" value="Calcium-transporting ATPase, cytoplasmic domain N"/>
    <property type="match status" value="1"/>
</dbReference>
<evidence type="ECO:0000256" key="8">
    <source>
        <dbReference type="ARBA" id="ARBA00022967"/>
    </source>
</evidence>
<evidence type="ECO:0000256" key="12">
    <source>
        <dbReference type="SAM" id="Phobius"/>
    </source>
</evidence>
<dbReference type="GO" id="GO:0016243">
    <property type="term" value="P:regulation of autophagosome size"/>
    <property type="evidence" value="ECO:0007669"/>
    <property type="project" value="TreeGrafter"/>
</dbReference>
<proteinExistence type="inferred from homology"/>
<keyword evidence="8" id="KW-1278">Translocase</keyword>
<keyword evidence="16" id="KW-1185">Reference proteome</keyword>
<dbReference type="SUPFAM" id="SSF81665">
    <property type="entry name" value="Calcium ATPase, transmembrane domain M"/>
    <property type="match status" value="1"/>
</dbReference>
<dbReference type="InterPro" id="IPR008250">
    <property type="entry name" value="ATPase_P-typ_transduc_dom_A_sf"/>
</dbReference>
<dbReference type="InterPro" id="IPR006544">
    <property type="entry name" value="P-type_TPase_V"/>
</dbReference>
<dbReference type="FunFam" id="1.20.1110.10:FF:000023">
    <property type="entry name" value="Cation-transporting ATPase"/>
    <property type="match status" value="1"/>
</dbReference>
<evidence type="ECO:0000256" key="7">
    <source>
        <dbReference type="ARBA" id="ARBA00022842"/>
    </source>
</evidence>
<dbReference type="GO" id="GO:0046872">
    <property type="term" value="F:metal ion binding"/>
    <property type="evidence" value="ECO:0007669"/>
    <property type="project" value="UniProtKB-KW"/>
</dbReference>
<dbReference type="InterPro" id="IPR018303">
    <property type="entry name" value="ATPase_P-typ_P_site"/>
</dbReference>
<dbReference type="PANTHER" id="PTHR45630">
    <property type="entry name" value="CATION-TRANSPORTING ATPASE-RELATED"/>
    <property type="match status" value="1"/>
</dbReference>
<dbReference type="GO" id="GO:0006874">
    <property type="term" value="P:intracellular calcium ion homeostasis"/>
    <property type="evidence" value="ECO:0007669"/>
    <property type="project" value="TreeGrafter"/>
</dbReference>
<dbReference type="GO" id="GO:0016887">
    <property type="term" value="F:ATP hydrolysis activity"/>
    <property type="evidence" value="ECO:0007669"/>
    <property type="project" value="InterPro"/>
</dbReference>
<dbReference type="InterPro" id="IPR023214">
    <property type="entry name" value="HAD_sf"/>
</dbReference>
<dbReference type="SUPFAM" id="SSF56784">
    <property type="entry name" value="HAD-like"/>
    <property type="match status" value="1"/>
</dbReference>
<dbReference type="PROSITE" id="PS01229">
    <property type="entry name" value="COF_2"/>
    <property type="match status" value="1"/>
</dbReference>
<keyword evidence="7" id="KW-0460">Magnesium</keyword>
<keyword evidence="6" id="KW-0067">ATP-binding</keyword>
<dbReference type="Proteomes" id="UP000515129">
    <property type="component" value="Unplaced"/>
</dbReference>
<dbReference type="GeneID" id="113068918"/>
<organism evidence="16 17">
    <name type="scientific">Carassius auratus</name>
    <name type="common">Goldfish</name>
    <dbReference type="NCBI Taxonomy" id="7957"/>
    <lineage>
        <taxon>Eukaryota</taxon>
        <taxon>Metazoa</taxon>
        <taxon>Chordata</taxon>
        <taxon>Craniata</taxon>
        <taxon>Vertebrata</taxon>
        <taxon>Euteleostomi</taxon>
        <taxon>Actinopterygii</taxon>
        <taxon>Neopterygii</taxon>
        <taxon>Teleostei</taxon>
        <taxon>Ostariophysi</taxon>
        <taxon>Cypriniformes</taxon>
        <taxon>Cyprinidae</taxon>
        <taxon>Cyprininae</taxon>
        <taxon>Carassius</taxon>
    </lineage>
</organism>
<evidence type="ECO:0000256" key="9">
    <source>
        <dbReference type="ARBA" id="ARBA00022989"/>
    </source>
</evidence>
<accession>A0A6P6MML0</accession>
<evidence type="ECO:0000256" key="2">
    <source>
        <dbReference type="ARBA" id="ARBA00006000"/>
    </source>
</evidence>
<evidence type="ECO:0000256" key="5">
    <source>
        <dbReference type="ARBA" id="ARBA00022741"/>
    </source>
</evidence>
<dbReference type="Gene3D" id="1.20.1110.10">
    <property type="entry name" value="Calcium-transporting ATPase, transmembrane domain"/>
    <property type="match status" value="1"/>
</dbReference>
<dbReference type="PANTHER" id="PTHR45630:SF2">
    <property type="entry name" value="POLYAMINE-TRANSPORTING ATPASE 13A2"/>
    <property type="match status" value="1"/>
</dbReference>
<dbReference type="SUPFAM" id="SSF81653">
    <property type="entry name" value="Calcium ATPase, transduction domain A"/>
    <property type="match status" value="1"/>
</dbReference>
<protein>
    <submittedName>
        <fullName evidence="17">Cation-transporting ATPase 13A2-like isoform X1</fullName>
    </submittedName>
</protein>
<evidence type="ECO:0000313" key="16">
    <source>
        <dbReference type="Proteomes" id="UP000515129"/>
    </source>
</evidence>
<dbReference type="Gene3D" id="3.40.50.1000">
    <property type="entry name" value="HAD superfamily/HAD-like"/>
    <property type="match status" value="1"/>
</dbReference>
<evidence type="ECO:0000256" key="4">
    <source>
        <dbReference type="ARBA" id="ARBA00022723"/>
    </source>
</evidence>
<evidence type="ECO:0000256" key="1">
    <source>
        <dbReference type="ARBA" id="ARBA00004141"/>
    </source>
</evidence>
<dbReference type="NCBIfam" id="TIGR01494">
    <property type="entry name" value="ATPase_P-type"/>
    <property type="match status" value="2"/>
</dbReference>
<dbReference type="Pfam" id="PF00690">
    <property type="entry name" value="Cation_ATPase_N"/>
    <property type="match status" value="1"/>
</dbReference>
<feature type="domain" description="P-type ATPase A" evidence="13">
    <location>
        <begin position="273"/>
        <end position="390"/>
    </location>
</feature>
<comment type="subcellular location">
    <subcellularLocation>
        <location evidence="1">Membrane</location>
        <topology evidence="1">Multi-pass membrane protein</topology>
    </subcellularLocation>
</comment>
<feature type="domain" description="Cation-transporting P-type ATPase N-terminal" evidence="14">
    <location>
        <begin position="173"/>
        <end position="230"/>
    </location>
</feature>
<feature type="transmembrane region" description="Helical" evidence="12">
    <location>
        <begin position="1098"/>
        <end position="1120"/>
    </location>
</feature>
<dbReference type="Gene3D" id="2.70.150.10">
    <property type="entry name" value="Calcium-transporting ATPase, cytoplasmic transduction domain A"/>
    <property type="match status" value="1"/>
</dbReference>
<dbReference type="GO" id="GO:0015203">
    <property type="term" value="F:polyamine transmembrane transporter activity"/>
    <property type="evidence" value="ECO:0007669"/>
    <property type="project" value="TreeGrafter"/>
</dbReference>
<dbReference type="OrthoDB" id="48943at2759"/>
<dbReference type="SFLD" id="SFLDS00003">
    <property type="entry name" value="Haloacid_Dehalogenase"/>
    <property type="match status" value="1"/>
</dbReference>
<dbReference type="PRINTS" id="PR00119">
    <property type="entry name" value="CATATPASE"/>
</dbReference>
<feature type="transmembrane region" description="Helical" evidence="12">
    <location>
        <begin position="408"/>
        <end position="427"/>
    </location>
</feature>
<evidence type="ECO:0000256" key="10">
    <source>
        <dbReference type="ARBA" id="ARBA00023136"/>
    </source>
</evidence>
<dbReference type="NCBIfam" id="TIGR01657">
    <property type="entry name" value="P-ATPase-V"/>
    <property type="match status" value="1"/>
</dbReference>
<dbReference type="InterPro" id="IPR059000">
    <property type="entry name" value="ATPase_P-type_domA"/>
</dbReference>
<keyword evidence="10 12" id="KW-0472">Membrane</keyword>
<keyword evidence="4" id="KW-0479">Metal-binding</keyword>
<dbReference type="GO" id="GO:0019829">
    <property type="term" value="F:ATPase-coupled monoatomic cation transmembrane transporter activity"/>
    <property type="evidence" value="ECO:0007669"/>
    <property type="project" value="InterPro"/>
</dbReference>
<reference evidence="17" key="1">
    <citation type="submission" date="2025-08" db="UniProtKB">
        <authorList>
            <consortium name="RefSeq"/>
        </authorList>
    </citation>
    <scope>IDENTIFICATION</scope>
    <source>
        <strain evidence="17">Wakin</strain>
        <tissue evidence="17">Muscle</tissue>
    </source>
</reference>
<feature type="transmembrane region" description="Helical" evidence="12">
    <location>
        <begin position="237"/>
        <end position="257"/>
    </location>
</feature>
<dbReference type="Pfam" id="PF13246">
    <property type="entry name" value="Cation_ATPase"/>
    <property type="match status" value="1"/>
</dbReference>
<dbReference type="KEGG" id="caua:113068918"/>
<keyword evidence="3 12" id="KW-0812">Transmembrane</keyword>
<evidence type="ECO:0000256" key="6">
    <source>
        <dbReference type="ARBA" id="ARBA00022840"/>
    </source>
</evidence>
<comment type="similarity">
    <text evidence="2">Belongs to the cation transport ATPase (P-type) (TC 3.A.3) family. Type V subfamily.</text>
</comment>
<feature type="region of interest" description="Disordered" evidence="11">
    <location>
        <begin position="1"/>
        <end position="24"/>
    </location>
</feature>
<dbReference type="InterPro" id="IPR036412">
    <property type="entry name" value="HAD-like_sf"/>
</dbReference>
<dbReference type="InterPro" id="IPR047819">
    <property type="entry name" value="P5A-ATPase_N"/>
</dbReference>
<dbReference type="AlphaFoldDB" id="A0A6P6MML0"/>
<dbReference type="SFLD" id="SFLDF00027">
    <property type="entry name" value="p-type_atpase"/>
    <property type="match status" value="1"/>
</dbReference>
<evidence type="ECO:0000313" key="17">
    <source>
        <dbReference type="RefSeq" id="XP_026097638.1"/>
    </source>
</evidence>
<dbReference type="GO" id="GO:0015662">
    <property type="term" value="F:P-type ion transporter activity"/>
    <property type="evidence" value="ECO:0007669"/>
    <property type="project" value="InterPro"/>
</dbReference>